<dbReference type="KEGG" id="nik:F5I99_06850"/>
<dbReference type="InterPro" id="IPR036709">
    <property type="entry name" value="Autotransporte_beta_dom_sf"/>
</dbReference>
<feature type="signal peptide" evidence="1">
    <location>
        <begin position="1"/>
        <end position="20"/>
    </location>
</feature>
<name>A0A5J6LCC4_9GAMM</name>
<dbReference type="RefSeq" id="WP_151054379.1">
    <property type="nucleotide sequence ID" value="NZ_CP044222.1"/>
</dbReference>
<organism evidence="2 3">
    <name type="scientific">Nitrincola iocasae</name>
    <dbReference type="NCBI Taxonomy" id="2614693"/>
    <lineage>
        <taxon>Bacteria</taxon>
        <taxon>Pseudomonadati</taxon>
        <taxon>Pseudomonadota</taxon>
        <taxon>Gammaproteobacteria</taxon>
        <taxon>Oceanospirillales</taxon>
        <taxon>Oceanospirillaceae</taxon>
        <taxon>Nitrincola</taxon>
    </lineage>
</organism>
<proteinExistence type="predicted"/>
<accession>A0A5J6LCC4</accession>
<dbReference type="Gene3D" id="2.40.128.130">
    <property type="entry name" value="Autotransporter beta-domain"/>
    <property type="match status" value="1"/>
</dbReference>
<dbReference type="Proteomes" id="UP000325606">
    <property type="component" value="Chromosome"/>
</dbReference>
<dbReference type="SUPFAM" id="SSF103515">
    <property type="entry name" value="Autotransporter"/>
    <property type="match status" value="1"/>
</dbReference>
<dbReference type="AlphaFoldDB" id="A0A5J6LCC4"/>
<evidence type="ECO:0000313" key="2">
    <source>
        <dbReference type="EMBL" id="QEW06237.1"/>
    </source>
</evidence>
<dbReference type="EMBL" id="CP044222">
    <property type="protein sequence ID" value="QEW06237.1"/>
    <property type="molecule type" value="Genomic_DNA"/>
</dbReference>
<feature type="chain" id="PRO_5023927127" evidence="1">
    <location>
        <begin position="21"/>
        <end position="374"/>
    </location>
</feature>
<sequence>MKWSLCGLLVCLPFSTLVLAADTGIEGSVTQTLGYNDNFLLEDDAQSTWYYTITPRVTGYYRTETYTSNLTGSLAVNRYSDFSRYNSQDPRLNWQQAWIRERALFNLNIGYTETEQREDAEEDLGDFSTQNTVKTYTFAPAYNYQLTQRDNLGLSFGYTERQYSEATSSDNQSYTLGGNWAHDLSERTILRANLSYTNYEAQGALTETKSDIWRASVGATYNWSERTTLTALLGANWQDLEERTVLLNQSTQSTNSGSLASVQWNHQTLQSTYTASYSRDLSPSSDGAVREQDKLSLGWRYELSELSNVSVNGSWLQSTDDTQTREFMSFSPAYSRQLSRNMTLGARYDFKYQKREDEPSADSNQIQMNLVYKF</sequence>
<evidence type="ECO:0000313" key="3">
    <source>
        <dbReference type="Proteomes" id="UP000325606"/>
    </source>
</evidence>
<gene>
    <name evidence="2" type="ORF">F5I99_06850</name>
</gene>
<protein>
    <submittedName>
        <fullName evidence="2">Uncharacterized protein</fullName>
    </submittedName>
</protein>
<keyword evidence="1" id="KW-0732">Signal</keyword>
<reference evidence="2 3" key="1">
    <citation type="submission" date="2019-09" db="EMBL/GenBank/DDBJ databases">
        <title>Nitrincola iocasae sp. nov., a bacterium isolated from the sediment collected at a cold seep field in South China Sea.</title>
        <authorList>
            <person name="Zhang H."/>
            <person name="Wang H."/>
            <person name="Li C."/>
        </authorList>
    </citation>
    <scope>NUCLEOTIDE SEQUENCE [LARGE SCALE GENOMIC DNA]</scope>
    <source>
        <strain evidence="2 3">KXZD1103</strain>
    </source>
</reference>
<keyword evidence="3" id="KW-1185">Reference proteome</keyword>
<evidence type="ECO:0000256" key="1">
    <source>
        <dbReference type="SAM" id="SignalP"/>
    </source>
</evidence>